<evidence type="ECO:0000313" key="2">
    <source>
        <dbReference type="Proteomes" id="UP000502894"/>
    </source>
</evidence>
<dbReference type="AlphaFoldDB" id="A0A6F8T2N4"/>
<protein>
    <submittedName>
        <fullName evidence="1">Uncharacterized protein</fullName>
    </submittedName>
</protein>
<dbReference type="RefSeq" id="WP_173236328.1">
    <property type="nucleotide sequence ID" value="NZ_AP022839.1"/>
</dbReference>
<evidence type="ECO:0000313" key="1">
    <source>
        <dbReference type="EMBL" id="BCA94420.1"/>
    </source>
</evidence>
<keyword evidence="2" id="KW-1185">Reference proteome</keyword>
<dbReference type="Proteomes" id="UP000502894">
    <property type="component" value="Chromosome"/>
</dbReference>
<proteinExistence type="predicted"/>
<sequence length="56" mass="6491">MDPKWTLPSRIEDNPFILMVSVNGFIVDVREAPYEIQEQAYYQGIIPYIPADKMTS</sequence>
<dbReference type="KEGG" id="lant:TUM19329_07810"/>
<name>A0A6F8T2N4_9GAMM</name>
<organism evidence="1 2">
    <name type="scientific">Legionella antarctica</name>
    <dbReference type="NCBI Taxonomy" id="2708020"/>
    <lineage>
        <taxon>Bacteria</taxon>
        <taxon>Pseudomonadati</taxon>
        <taxon>Pseudomonadota</taxon>
        <taxon>Gammaproteobacteria</taxon>
        <taxon>Legionellales</taxon>
        <taxon>Legionellaceae</taxon>
        <taxon>Legionella</taxon>
    </lineage>
</organism>
<dbReference type="EMBL" id="AP022839">
    <property type="protein sequence ID" value="BCA94420.1"/>
    <property type="molecule type" value="Genomic_DNA"/>
</dbReference>
<gene>
    <name evidence="1" type="ORF">TUM19329_07810</name>
</gene>
<accession>A0A6F8T2N4</accession>
<reference evidence="1" key="1">
    <citation type="journal article" date="2020" name="Microbiol. Resour. Announc.">
        <title>Complete Genome Sequence of Novel Psychrotolerant Legionella Strain TUM19329, Isolated from Antarctic Lake Sediment.</title>
        <authorList>
            <person name="Shimada S."/>
            <person name="Nakai R."/>
            <person name="Aoki K."/>
            <person name="Shimoeda N."/>
            <person name="Ohno G."/>
            <person name="Miyazaki Y."/>
            <person name="Kudoh S."/>
            <person name="Imura S."/>
            <person name="Watanabe K."/>
            <person name="Ishii Y."/>
            <person name="Tateda K."/>
        </authorList>
    </citation>
    <scope>NUCLEOTIDE SEQUENCE [LARGE SCALE GENOMIC DNA]</scope>
    <source>
        <strain evidence="1">TUM19329</strain>
    </source>
</reference>